<accession>A0ABZ0Z0Q9</accession>
<dbReference type="EMBL" id="OR769222">
    <property type="protein sequence ID" value="WQJ52777.1"/>
    <property type="molecule type" value="Genomic_DNA"/>
</dbReference>
<proteinExistence type="predicted"/>
<evidence type="ECO:0000313" key="2">
    <source>
        <dbReference type="Proteomes" id="UP001349343"/>
    </source>
</evidence>
<name>A0ABZ0Z0Q9_9CAUD</name>
<organism evidence="1 2">
    <name type="scientific">phage Lak_Megaphage_RVC_JS4_GC31</name>
    <dbReference type="NCBI Taxonomy" id="3109228"/>
    <lineage>
        <taxon>Viruses</taxon>
        <taxon>Duplodnaviria</taxon>
        <taxon>Heunggongvirae</taxon>
        <taxon>Uroviricota</taxon>
        <taxon>Caudoviricetes</taxon>
        <taxon>Caudoviricetes code 15 clade</taxon>
    </lineage>
</organism>
<reference evidence="1 2" key="1">
    <citation type="submission" date="2023-11" db="EMBL/GenBank/DDBJ databases">
        <authorList>
            <person name="Cook R."/>
            <person name="Crisci M."/>
            <person name="Pye H."/>
            <person name="Adriaenssens E."/>
            <person name="Santini J."/>
        </authorList>
    </citation>
    <scope>NUCLEOTIDE SEQUENCE [LARGE SCALE GENOMIC DNA]</scope>
    <source>
        <strain evidence="1">Lak_Megaphage_RVC_JS4_GC31</strain>
    </source>
</reference>
<sequence>MTREDAKKLLPIIKAYSEGKTVQTLYDSINSEWEDLSEPAFNACPFIYRIKPESTYRPFNNRKECLEEMMKHKPFGLVEYDDIFISIVNIYNFGIEYLYYGDPVTLNYKEAISHLKFINGAPFGIKEN</sequence>
<protein>
    <submittedName>
        <fullName evidence="1">Uncharacterized protein</fullName>
    </submittedName>
</protein>
<dbReference type="Proteomes" id="UP001349343">
    <property type="component" value="Segment"/>
</dbReference>
<evidence type="ECO:0000313" key="1">
    <source>
        <dbReference type="EMBL" id="WQJ52777.1"/>
    </source>
</evidence>
<keyword evidence="2" id="KW-1185">Reference proteome</keyword>